<evidence type="ECO:0008006" key="13">
    <source>
        <dbReference type="Google" id="ProtNLM"/>
    </source>
</evidence>
<keyword evidence="12" id="KW-1185">Reference proteome</keyword>
<evidence type="ECO:0000256" key="1">
    <source>
        <dbReference type="ARBA" id="ARBA00001970"/>
    </source>
</evidence>
<dbReference type="SUPFAM" id="SSF54909">
    <property type="entry name" value="Dimeric alpha+beta barrel"/>
    <property type="match status" value="1"/>
</dbReference>
<protein>
    <recommendedName>
        <fullName evidence="13">Dyp-type peroxidase</fullName>
    </recommendedName>
</protein>
<dbReference type="InterPro" id="IPR049509">
    <property type="entry name" value="DyP_N"/>
</dbReference>
<keyword evidence="4" id="KW-0479">Metal-binding</keyword>
<keyword evidence="3" id="KW-0349">Heme</keyword>
<evidence type="ECO:0000259" key="9">
    <source>
        <dbReference type="Pfam" id="PF20628"/>
    </source>
</evidence>
<dbReference type="GO" id="GO:0046872">
    <property type="term" value="F:metal ion binding"/>
    <property type="evidence" value="ECO:0007669"/>
    <property type="project" value="UniProtKB-KW"/>
</dbReference>
<dbReference type="EMBL" id="JAPWDO010000005">
    <property type="protein sequence ID" value="KAJ5471258.1"/>
    <property type="molecule type" value="Genomic_DNA"/>
</dbReference>
<dbReference type="PROSITE" id="PS51404">
    <property type="entry name" value="DYP_PEROXIDASE"/>
    <property type="match status" value="1"/>
</dbReference>
<organism evidence="11 12">
    <name type="scientific">Penicillium desertorum</name>
    <dbReference type="NCBI Taxonomy" id="1303715"/>
    <lineage>
        <taxon>Eukaryota</taxon>
        <taxon>Fungi</taxon>
        <taxon>Dikarya</taxon>
        <taxon>Ascomycota</taxon>
        <taxon>Pezizomycotina</taxon>
        <taxon>Eurotiomycetes</taxon>
        <taxon>Eurotiomycetidae</taxon>
        <taxon>Eurotiales</taxon>
        <taxon>Aspergillaceae</taxon>
        <taxon>Penicillium</taxon>
    </lineage>
</organism>
<dbReference type="Pfam" id="PF20628">
    <property type="entry name" value="Dyp_perox_C"/>
    <property type="match status" value="1"/>
</dbReference>
<dbReference type="GO" id="GO:0005829">
    <property type="term" value="C:cytosol"/>
    <property type="evidence" value="ECO:0007669"/>
    <property type="project" value="TreeGrafter"/>
</dbReference>
<dbReference type="InterPro" id="IPR011008">
    <property type="entry name" value="Dimeric_a/b-barrel"/>
</dbReference>
<dbReference type="OrthoDB" id="3207336at2759"/>
<dbReference type="PANTHER" id="PTHR30521:SF4">
    <property type="entry name" value="DEFERROCHELATASE"/>
    <property type="match status" value="1"/>
</dbReference>
<gene>
    <name evidence="11" type="ORF">N7530_008615</name>
</gene>
<comment type="similarity">
    <text evidence="8">Belongs to the DyP-type peroxidase family.</text>
</comment>
<reference evidence="11" key="1">
    <citation type="submission" date="2022-12" db="EMBL/GenBank/DDBJ databases">
        <authorList>
            <person name="Petersen C."/>
        </authorList>
    </citation>
    <scope>NUCLEOTIDE SEQUENCE</scope>
    <source>
        <strain evidence="11">IBT 17660</strain>
    </source>
</reference>
<evidence type="ECO:0000256" key="5">
    <source>
        <dbReference type="ARBA" id="ARBA00022729"/>
    </source>
</evidence>
<evidence type="ECO:0000256" key="3">
    <source>
        <dbReference type="ARBA" id="ARBA00022617"/>
    </source>
</evidence>
<keyword evidence="6" id="KW-0560">Oxidoreductase</keyword>
<dbReference type="InterPro" id="IPR048328">
    <property type="entry name" value="Dyp_perox_C"/>
</dbReference>
<keyword evidence="5" id="KW-0732">Signal</keyword>
<keyword evidence="2" id="KW-0575">Peroxidase</keyword>
<dbReference type="GO" id="GO:0004601">
    <property type="term" value="F:peroxidase activity"/>
    <property type="evidence" value="ECO:0007669"/>
    <property type="project" value="UniProtKB-KW"/>
</dbReference>
<dbReference type="Proteomes" id="UP001147760">
    <property type="component" value="Unassembled WGS sequence"/>
</dbReference>
<dbReference type="NCBIfam" id="TIGR01413">
    <property type="entry name" value="Dyp_perox_fam"/>
    <property type="match status" value="1"/>
</dbReference>
<evidence type="ECO:0000256" key="6">
    <source>
        <dbReference type="ARBA" id="ARBA00023002"/>
    </source>
</evidence>
<evidence type="ECO:0000259" key="10">
    <source>
        <dbReference type="Pfam" id="PF21105"/>
    </source>
</evidence>
<evidence type="ECO:0000256" key="8">
    <source>
        <dbReference type="ARBA" id="ARBA00025737"/>
    </source>
</evidence>
<sequence length="493" mass="55174">MLGTGTGPRLPKKAEKFVFFRITNVQEFKKGLPTMADFITTAHTALKNRNDIYKKKAEGTLQGIIHLVSINIAFSANGLATLGAEKFNDDIFNGGQFKDMTAPSEGETDKDHQGLDLQQDWANEFKPSSGGVDGVLTVAGDSLPSINKMIRKTFDWVFNVGNDKQSVEVVYTKDGQVFDNHIEHFGWVDGISQPIIKGLDDPSKIKDNRGMTPIDPGVIFVGHEGDESKHPKWAKDGSFMVFRIYEQLVPEFYHWCARNCSIAAEETRKAIEEGKDVQWSDKAYDQMGAPMELHPLSDPNWTKNKRQFEESALKTLNNTDSFNYKPTDQTKCPYASHMRKTGPRDDYPGYTKHVMMRRGIPYGPLCSDDERAGGSIQHERGLLFVSYQSSIENGFVTQQKRWANASDGPTDMAKHCGGASQGIDPIIGQVHPSRNGKSTGLQINAKYQDAPQIPFPDSDLENQASQVHDTTLRWTGWSFRMVANTSLLPQFRR</sequence>
<dbReference type="Pfam" id="PF21105">
    <property type="entry name" value="DyP_N"/>
    <property type="match status" value="1"/>
</dbReference>
<keyword evidence="7" id="KW-0408">Iron</keyword>
<comment type="caution">
    <text evidence="11">The sequence shown here is derived from an EMBL/GenBank/DDBJ whole genome shotgun (WGS) entry which is preliminary data.</text>
</comment>
<dbReference type="AlphaFoldDB" id="A0A9W9WQ23"/>
<evidence type="ECO:0000313" key="12">
    <source>
        <dbReference type="Proteomes" id="UP001147760"/>
    </source>
</evidence>
<name>A0A9W9WQ23_9EURO</name>
<reference evidence="11" key="2">
    <citation type="journal article" date="2023" name="IMA Fungus">
        <title>Comparative genomic study of the Penicillium genus elucidates a diverse pangenome and 15 lateral gene transfer events.</title>
        <authorList>
            <person name="Petersen C."/>
            <person name="Sorensen T."/>
            <person name="Nielsen M.R."/>
            <person name="Sondergaard T.E."/>
            <person name="Sorensen J.L."/>
            <person name="Fitzpatrick D.A."/>
            <person name="Frisvad J.C."/>
            <person name="Nielsen K.L."/>
        </authorList>
    </citation>
    <scope>NUCLEOTIDE SEQUENCE</scope>
    <source>
        <strain evidence="11">IBT 17660</strain>
    </source>
</reference>
<dbReference type="PANTHER" id="PTHR30521">
    <property type="entry name" value="DEFERROCHELATASE/PEROXIDASE"/>
    <property type="match status" value="1"/>
</dbReference>
<proteinExistence type="inferred from homology"/>
<comment type="cofactor">
    <cofactor evidence="1">
        <name>heme b</name>
        <dbReference type="ChEBI" id="CHEBI:60344"/>
    </cofactor>
</comment>
<accession>A0A9W9WQ23</accession>
<dbReference type="InterPro" id="IPR006314">
    <property type="entry name" value="Dyp_peroxidase"/>
</dbReference>
<evidence type="ECO:0000256" key="4">
    <source>
        <dbReference type="ARBA" id="ARBA00022723"/>
    </source>
</evidence>
<feature type="domain" description="DyP dimeric alpha+beta barrel" evidence="10">
    <location>
        <begin position="10"/>
        <end position="177"/>
    </location>
</feature>
<evidence type="ECO:0000313" key="11">
    <source>
        <dbReference type="EMBL" id="KAJ5471258.1"/>
    </source>
</evidence>
<evidence type="ECO:0000256" key="2">
    <source>
        <dbReference type="ARBA" id="ARBA00022559"/>
    </source>
</evidence>
<dbReference type="GO" id="GO:0020037">
    <property type="term" value="F:heme binding"/>
    <property type="evidence" value="ECO:0007669"/>
    <property type="project" value="InterPro"/>
</dbReference>
<feature type="domain" description="Dyp-type peroxidase C-terminal" evidence="9">
    <location>
        <begin position="328"/>
        <end position="412"/>
    </location>
</feature>
<evidence type="ECO:0000256" key="7">
    <source>
        <dbReference type="ARBA" id="ARBA00023004"/>
    </source>
</evidence>